<evidence type="ECO:0000313" key="4">
    <source>
        <dbReference type="Proteomes" id="UP001596620"/>
    </source>
</evidence>
<dbReference type="EMBL" id="JBHTGR010000011">
    <property type="protein sequence ID" value="MFC7746921.1"/>
    <property type="molecule type" value="Genomic_DNA"/>
</dbReference>
<organism evidence="3 4">
    <name type="scientific">Lentibacillus kimchii</name>
    <dbReference type="NCBI Taxonomy" id="1542911"/>
    <lineage>
        <taxon>Bacteria</taxon>
        <taxon>Bacillati</taxon>
        <taxon>Bacillota</taxon>
        <taxon>Bacilli</taxon>
        <taxon>Bacillales</taxon>
        <taxon>Bacillaceae</taxon>
        <taxon>Lentibacillus</taxon>
    </lineage>
</organism>
<proteinExistence type="predicted"/>
<comment type="caution">
    <text evidence="3">The sequence shown here is derived from an EMBL/GenBank/DDBJ whole genome shotgun (WGS) entry which is preliminary data.</text>
</comment>
<feature type="transmembrane region" description="Helical" evidence="1">
    <location>
        <begin position="56"/>
        <end position="75"/>
    </location>
</feature>
<feature type="transmembrane region" description="Helical" evidence="1">
    <location>
        <begin position="81"/>
        <end position="98"/>
    </location>
</feature>
<evidence type="ECO:0000259" key="2">
    <source>
        <dbReference type="Pfam" id="PF22570"/>
    </source>
</evidence>
<keyword evidence="1" id="KW-0812">Transmembrane</keyword>
<name>A0ABW2UV20_9BACI</name>
<dbReference type="Proteomes" id="UP001596620">
    <property type="component" value="Unassembled WGS sequence"/>
</dbReference>
<feature type="domain" description="LiaF transmembrane" evidence="2">
    <location>
        <begin position="6"/>
        <end position="102"/>
    </location>
</feature>
<feature type="transmembrane region" description="Helical" evidence="1">
    <location>
        <begin position="31"/>
        <end position="49"/>
    </location>
</feature>
<keyword evidence="1" id="KW-1133">Transmembrane helix</keyword>
<dbReference type="RefSeq" id="WP_382358434.1">
    <property type="nucleotide sequence ID" value="NZ_JBHTGR010000011.1"/>
</dbReference>
<gene>
    <name evidence="3" type="ORF">ACFQU8_06685</name>
</gene>
<protein>
    <submittedName>
        <fullName evidence="3">LiaI-LiaF-like domain-containing protein</fullName>
    </submittedName>
</protein>
<dbReference type="Pfam" id="PF22570">
    <property type="entry name" value="LiaF-TM"/>
    <property type="match status" value="1"/>
</dbReference>
<dbReference type="PANTHER" id="PTHR40763">
    <property type="entry name" value="MEMBRANE PROTEIN-RELATED"/>
    <property type="match status" value="1"/>
</dbReference>
<reference evidence="4" key="1">
    <citation type="journal article" date="2019" name="Int. J. Syst. Evol. Microbiol.">
        <title>The Global Catalogue of Microorganisms (GCM) 10K type strain sequencing project: providing services to taxonomists for standard genome sequencing and annotation.</title>
        <authorList>
            <consortium name="The Broad Institute Genomics Platform"/>
            <consortium name="The Broad Institute Genome Sequencing Center for Infectious Disease"/>
            <person name="Wu L."/>
            <person name="Ma J."/>
        </authorList>
    </citation>
    <scope>NUCLEOTIDE SEQUENCE [LARGE SCALE GENOMIC DNA]</scope>
    <source>
        <strain evidence="4">JCM 30234</strain>
    </source>
</reference>
<evidence type="ECO:0000256" key="1">
    <source>
        <dbReference type="SAM" id="Phobius"/>
    </source>
</evidence>
<sequence>MGGRVWVGVLLIVLGLGFFLQQSELWNFEQVLSAWWPLILIVIGMVQLIKRTYSSPITGLILLMAGILFLINQWVDFNAAAFIWPLILILVGIDFLFSRRERKGSEQRYTKKSQHTDQLIKTFSLFSEADVKSRSSDFNGGYVTTLFGEAKVDLLEADFPHEATMDLTSIFGDIDVKVPKNVNVEISGLPVFGEWDNNTRLQDSDGDTAVLKINCLVIFGDVDIKN</sequence>
<dbReference type="PANTHER" id="PTHR40763:SF5">
    <property type="entry name" value="MEMBRANE PROTEIN"/>
    <property type="match status" value="1"/>
</dbReference>
<keyword evidence="4" id="KW-1185">Reference proteome</keyword>
<accession>A0ABW2UV20</accession>
<dbReference type="InterPro" id="IPR054331">
    <property type="entry name" value="LiaF_TM"/>
</dbReference>
<evidence type="ECO:0000313" key="3">
    <source>
        <dbReference type="EMBL" id="MFC7746921.1"/>
    </source>
</evidence>
<keyword evidence="1" id="KW-0472">Membrane</keyword>